<reference evidence="2 3" key="1">
    <citation type="journal article" date="2011" name="Front. Microbiol.">
        <title>Genomic signatures of strain selection and enhancement in Bacillus atrophaeus var. globigii, a historical biowarfare simulant.</title>
        <authorList>
            <person name="Gibbons H.S."/>
            <person name="Broomall S.M."/>
            <person name="McNew L.A."/>
            <person name="Daligault H."/>
            <person name="Chapman C."/>
            <person name="Bruce D."/>
            <person name="Karavis M."/>
            <person name="Krepps M."/>
            <person name="McGregor P.A."/>
            <person name="Hong C."/>
            <person name="Park K.H."/>
            <person name="Akmal A."/>
            <person name="Feldman A."/>
            <person name="Lin J.S."/>
            <person name="Chang W.E."/>
            <person name="Higgs B.W."/>
            <person name="Demirev P."/>
            <person name="Lindquist J."/>
            <person name="Liem A."/>
            <person name="Fochler E."/>
            <person name="Read T.D."/>
            <person name="Tapia R."/>
            <person name="Johnson S."/>
            <person name="Bishop-Lilly K.A."/>
            <person name="Detter C."/>
            <person name="Han C."/>
            <person name="Sozhamannan S."/>
            <person name="Rosenzweig C.N."/>
            <person name="Skowronski E.W."/>
        </authorList>
    </citation>
    <scope>NUCLEOTIDE SEQUENCE [LARGE SCALE GENOMIC DNA]</scope>
    <source>
        <strain evidence="2 3">1942</strain>
    </source>
</reference>
<accession>A0ABN3Z9F1</accession>
<dbReference type="NCBIfam" id="NF037932">
    <property type="entry name" value="ocin_sys_WGxF"/>
    <property type="match status" value="1"/>
</dbReference>
<keyword evidence="1" id="KW-0472">Membrane</keyword>
<keyword evidence="1" id="KW-1133">Transmembrane helix</keyword>
<proteinExistence type="predicted"/>
<sequence length="67" mass="7683">MKHIRFSLLTSILLIIAGIVHRIIIRMFNIPFEGLTFWSGFVGVFFVIALISSLLFNIFKVADRVET</sequence>
<dbReference type="RefSeq" id="WP_003325832.1">
    <property type="nucleotide sequence ID" value="NC_014639.1"/>
</dbReference>
<protein>
    <recommendedName>
        <fullName evidence="4">Bacteriocin immunity protein</fullName>
    </recommendedName>
</protein>
<organism evidence="2 3">
    <name type="scientific">Bacillus atrophaeus (strain 1942)</name>
    <dbReference type="NCBI Taxonomy" id="720555"/>
    <lineage>
        <taxon>Bacteria</taxon>
        <taxon>Bacillati</taxon>
        <taxon>Bacillota</taxon>
        <taxon>Bacilli</taxon>
        <taxon>Bacillales</taxon>
        <taxon>Bacillaceae</taxon>
        <taxon>Bacillus</taxon>
    </lineage>
</organism>
<evidence type="ECO:0000313" key="3">
    <source>
        <dbReference type="Proteomes" id="UP000006867"/>
    </source>
</evidence>
<gene>
    <name evidence="2" type="ordered locus">BATR1942_08170</name>
</gene>
<evidence type="ECO:0000313" key="2">
    <source>
        <dbReference type="EMBL" id="ADP32569.1"/>
    </source>
</evidence>
<evidence type="ECO:0000256" key="1">
    <source>
        <dbReference type="SAM" id="Phobius"/>
    </source>
</evidence>
<dbReference type="EMBL" id="CP002207">
    <property type="protein sequence ID" value="ADP32569.1"/>
    <property type="molecule type" value="Genomic_DNA"/>
</dbReference>
<dbReference type="Proteomes" id="UP000006867">
    <property type="component" value="Chromosome"/>
</dbReference>
<keyword evidence="3" id="KW-1185">Reference proteome</keyword>
<evidence type="ECO:0008006" key="4">
    <source>
        <dbReference type="Google" id="ProtNLM"/>
    </source>
</evidence>
<name>A0ABN3Z9F1_BACA1</name>
<feature type="transmembrane region" description="Helical" evidence="1">
    <location>
        <begin position="38"/>
        <end position="59"/>
    </location>
</feature>
<keyword evidence="1" id="KW-0812">Transmembrane</keyword>